<dbReference type="PROSITE" id="PS00501">
    <property type="entry name" value="SPASE_I_1"/>
    <property type="match status" value="1"/>
</dbReference>
<evidence type="ECO:0000256" key="8">
    <source>
        <dbReference type="RuleBase" id="RU003993"/>
    </source>
</evidence>
<feature type="active site" evidence="7">
    <location>
        <position position="80"/>
    </location>
</feature>
<comment type="caution">
    <text evidence="11">The sequence shown here is derived from an EMBL/GenBank/DDBJ whole genome shotgun (WGS) entry which is preliminary data.</text>
</comment>
<sequence length="214" mass="24587">MEENKLYENIKSFAVAIVLALIIRTFIVQSFHIPSGSMEPTLQIGDFILVDKVTYHFRKPQRGDVVVFHFPLNQEVYYIKRIMAVPGDKIQVINGKVYINGKSLKYSPAGVYSYIENGVKYTGELFHEEVPVKKGVFKDHLILKTGTAGDNTSVFTVPPGEYFMMGDNRNNSYDSRFWGFVKRDKIVGIARIIFFSWDSNHFRPRLSRIGKIIH</sequence>
<dbReference type="InterPro" id="IPR019758">
    <property type="entry name" value="Pept_S26A_signal_pept_1_CS"/>
</dbReference>
<dbReference type="InterPro" id="IPR019533">
    <property type="entry name" value="Peptidase_S26"/>
</dbReference>
<name>A0A1R1MLS9_9BACT</name>
<dbReference type="GO" id="GO:0004252">
    <property type="term" value="F:serine-type endopeptidase activity"/>
    <property type="evidence" value="ECO:0007669"/>
    <property type="project" value="InterPro"/>
</dbReference>
<evidence type="ECO:0000256" key="2">
    <source>
        <dbReference type="ARBA" id="ARBA00009370"/>
    </source>
</evidence>
<dbReference type="InterPro" id="IPR019757">
    <property type="entry name" value="Pept_S26A_signal_pept_1_Lys-AS"/>
</dbReference>
<keyword evidence="8" id="KW-0812">Transmembrane</keyword>
<dbReference type="EMBL" id="MOEN01000010">
    <property type="protein sequence ID" value="OMH40709.1"/>
    <property type="molecule type" value="Genomic_DNA"/>
</dbReference>
<comment type="similarity">
    <text evidence="2 9">Belongs to the peptidase S26 family.</text>
</comment>
<keyword evidence="6 8" id="KW-0378">Hydrolase</keyword>
<dbReference type="PROSITE" id="PS00761">
    <property type="entry name" value="SPASE_I_3"/>
    <property type="match status" value="1"/>
</dbReference>
<evidence type="ECO:0000256" key="6">
    <source>
        <dbReference type="ARBA" id="ARBA00022801"/>
    </source>
</evidence>
<dbReference type="InterPro" id="IPR036286">
    <property type="entry name" value="LexA/Signal_pep-like_sf"/>
</dbReference>
<gene>
    <name evidence="11" type="ORF">BLW93_03800</name>
</gene>
<dbReference type="EC" id="3.4.21.89" evidence="3 8"/>
<evidence type="ECO:0000313" key="11">
    <source>
        <dbReference type="EMBL" id="OMH40709.1"/>
    </source>
</evidence>
<dbReference type="GO" id="GO:0016020">
    <property type="term" value="C:membrane"/>
    <property type="evidence" value="ECO:0007669"/>
    <property type="project" value="UniProtKB-SubCell"/>
</dbReference>
<accession>A0A1R1MLS9</accession>
<evidence type="ECO:0000256" key="5">
    <source>
        <dbReference type="ARBA" id="ARBA00022670"/>
    </source>
</evidence>
<dbReference type="InterPro" id="IPR019756">
    <property type="entry name" value="Pept_S26A_signal_pept_1_Ser-AS"/>
</dbReference>
<dbReference type="InterPro" id="IPR000223">
    <property type="entry name" value="Pept_S26A_signal_pept_1"/>
</dbReference>
<reference evidence="11 12" key="1">
    <citation type="submission" date="2016-10" db="EMBL/GenBank/DDBJ databases">
        <title>Genome sequence of a sulfur-reducing bacterium Desulfurobacterium indicum K6013.</title>
        <authorList>
            <person name="Cao J."/>
            <person name="Shao Z."/>
            <person name="Alain K."/>
            <person name="Jebbar M."/>
        </authorList>
    </citation>
    <scope>NUCLEOTIDE SEQUENCE [LARGE SCALE GENOMIC DNA]</scope>
    <source>
        <strain evidence="11 12">K6013</strain>
    </source>
</reference>
<dbReference type="SUPFAM" id="SSF51306">
    <property type="entry name" value="LexA/Signal peptidase"/>
    <property type="match status" value="1"/>
</dbReference>
<dbReference type="RefSeq" id="WP_076712787.1">
    <property type="nucleotide sequence ID" value="NZ_MOEN01000010.1"/>
</dbReference>
<feature type="transmembrane region" description="Helical" evidence="8">
    <location>
        <begin position="12"/>
        <end position="31"/>
    </location>
</feature>
<evidence type="ECO:0000256" key="9">
    <source>
        <dbReference type="RuleBase" id="RU362042"/>
    </source>
</evidence>
<dbReference type="OrthoDB" id="9802919at2"/>
<keyword evidence="8" id="KW-0472">Membrane</keyword>
<dbReference type="Pfam" id="PF10502">
    <property type="entry name" value="Peptidase_S26"/>
    <property type="match status" value="1"/>
</dbReference>
<proteinExistence type="inferred from homology"/>
<evidence type="ECO:0000256" key="7">
    <source>
        <dbReference type="PIRSR" id="PIRSR600223-1"/>
    </source>
</evidence>
<keyword evidence="12" id="KW-1185">Reference proteome</keyword>
<comment type="catalytic activity">
    <reaction evidence="1 8">
        <text>Cleavage of hydrophobic, N-terminal signal or leader sequences from secreted and periplasmic proteins.</text>
        <dbReference type="EC" id="3.4.21.89"/>
    </reaction>
</comment>
<dbReference type="PANTHER" id="PTHR43390">
    <property type="entry name" value="SIGNAL PEPTIDASE I"/>
    <property type="match status" value="1"/>
</dbReference>
<keyword evidence="5 8" id="KW-0645">Protease</keyword>
<dbReference type="PROSITE" id="PS00760">
    <property type="entry name" value="SPASE_I_2"/>
    <property type="match status" value="1"/>
</dbReference>
<evidence type="ECO:0000313" key="12">
    <source>
        <dbReference type="Proteomes" id="UP000187408"/>
    </source>
</evidence>
<dbReference type="STRING" id="1914305.BLW93_03800"/>
<feature type="domain" description="Peptidase S26" evidence="10">
    <location>
        <begin position="8"/>
        <end position="195"/>
    </location>
</feature>
<comment type="subcellular location">
    <subcellularLocation>
        <location evidence="9">Membrane</location>
        <topology evidence="9">Single-pass type II membrane protein</topology>
    </subcellularLocation>
</comment>
<dbReference type="NCBIfam" id="TIGR02227">
    <property type="entry name" value="sigpep_I_bact"/>
    <property type="match status" value="1"/>
</dbReference>
<organism evidence="11 12">
    <name type="scientific">Desulfurobacterium indicum</name>
    <dbReference type="NCBI Taxonomy" id="1914305"/>
    <lineage>
        <taxon>Bacteria</taxon>
        <taxon>Pseudomonadati</taxon>
        <taxon>Aquificota</taxon>
        <taxon>Aquificia</taxon>
        <taxon>Desulfurobacteriales</taxon>
        <taxon>Desulfurobacteriaceae</taxon>
        <taxon>Desulfurobacterium</taxon>
    </lineage>
</organism>
<evidence type="ECO:0000256" key="3">
    <source>
        <dbReference type="ARBA" id="ARBA00013208"/>
    </source>
</evidence>
<protein>
    <recommendedName>
        <fullName evidence="4 8">Signal peptidase I</fullName>
        <ecNumber evidence="3 8">3.4.21.89</ecNumber>
    </recommendedName>
</protein>
<evidence type="ECO:0000256" key="1">
    <source>
        <dbReference type="ARBA" id="ARBA00000677"/>
    </source>
</evidence>
<dbReference type="GO" id="GO:0006465">
    <property type="term" value="P:signal peptide processing"/>
    <property type="evidence" value="ECO:0007669"/>
    <property type="project" value="InterPro"/>
</dbReference>
<evidence type="ECO:0000256" key="4">
    <source>
        <dbReference type="ARBA" id="ARBA00019232"/>
    </source>
</evidence>
<dbReference type="AlphaFoldDB" id="A0A1R1MLS9"/>
<dbReference type="Proteomes" id="UP000187408">
    <property type="component" value="Unassembled WGS sequence"/>
</dbReference>
<dbReference type="Gene3D" id="2.10.109.10">
    <property type="entry name" value="Umud Fragment, subunit A"/>
    <property type="match status" value="2"/>
</dbReference>
<dbReference type="GO" id="GO:0009003">
    <property type="term" value="F:signal peptidase activity"/>
    <property type="evidence" value="ECO:0007669"/>
    <property type="project" value="UniProtKB-EC"/>
</dbReference>
<dbReference type="PRINTS" id="PR00727">
    <property type="entry name" value="LEADERPTASE"/>
</dbReference>
<feature type="active site" evidence="7">
    <location>
        <position position="37"/>
    </location>
</feature>
<dbReference type="PANTHER" id="PTHR43390:SF1">
    <property type="entry name" value="CHLOROPLAST PROCESSING PEPTIDASE"/>
    <property type="match status" value="1"/>
</dbReference>
<dbReference type="CDD" id="cd06530">
    <property type="entry name" value="S26_SPase_I"/>
    <property type="match status" value="1"/>
</dbReference>
<evidence type="ECO:0000259" key="10">
    <source>
        <dbReference type="Pfam" id="PF10502"/>
    </source>
</evidence>
<keyword evidence="8" id="KW-1133">Transmembrane helix</keyword>